<evidence type="ECO:0000313" key="1">
    <source>
        <dbReference type="EMBL" id="KAF7816873.1"/>
    </source>
</evidence>
<dbReference type="EMBL" id="JAAIUW010000009">
    <property type="protein sequence ID" value="KAF7816873.1"/>
    <property type="molecule type" value="Genomic_DNA"/>
</dbReference>
<dbReference type="AlphaFoldDB" id="A0A834WDC3"/>
<dbReference type="Proteomes" id="UP000634136">
    <property type="component" value="Unassembled WGS sequence"/>
</dbReference>
<comment type="caution">
    <text evidence="1">The sequence shown here is derived from an EMBL/GenBank/DDBJ whole genome shotgun (WGS) entry which is preliminary data.</text>
</comment>
<name>A0A834WDC3_9FABA</name>
<accession>A0A834WDC3</accession>
<organism evidence="1 2">
    <name type="scientific">Senna tora</name>
    <dbReference type="NCBI Taxonomy" id="362788"/>
    <lineage>
        <taxon>Eukaryota</taxon>
        <taxon>Viridiplantae</taxon>
        <taxon>Streptophyta</taxon>
        <taxon>Embryophyta</taxon>
        <taxon>Tracheophyta</taxon>
        <taxon>Spermatophyta</taxon>
        <taxon>Magnoliopsida</taxon>
        <taxon>eudicotyledons</taxon>
        <taxon>Gunneridae</taxon>
        <taxon>Pentapetalae</taxon>
        <taxon>rosids</taxon>
        <taxon>fabids</taxon>
        <taxon>Fabales</taxon>
        <taxon>Fabaceae</taxon>
        <taxon>Caesalpinioideae</taxon>
        <taxon>Cassia clade</taxon>
        <taxon>Senna</taxon>
    </lineage>
</organism>
<keyword evidence="2" id="KW-1185">Reference proteome</keyword>
<gene>
    <name evidence="1" type="ORF">G2W53_030842</name>
</gene>
<proteinExistence type="predicted"/>
<evidence type="ECO:0000313" key="2">
    <source>
        <dbReference type="Proteomes" id="UP000634136"/>
    </source>
</evidence>
<sequence>MWGDKFPRIKVGAFRVWIPTSNQDSPCEMEAA</sequence>
<reference evidence="1" key="1">
    <citation type="submission" date="2020-09" db="EMBL/GenBank/DDBJ databases">
        <title>Genome-Enabled Discovery of Anthraquinone Biosynthesis in Senna tora.</title>
        <authorList>
            <person name="Kang S.-H."/>
            <person name="Pandey R.P."/>
            <person name="Lee C.-M."/>
            <person name="Sim J.-S."/>
            <person name="Jeong J.-T."/>
            <person name="Choi B.-S."/>
            <person name="Jung M."/>
            <person name="Ginzburg D."/>
            <person name="Zhao K."/>
            <person name="Won S.Y."/>
            <person name="Oh T.-J."/>
            <person name="Yu Y."/>
            <person name="Kim N.-H."/>
            <person name="Lee O.R."/>
            <person name="Lee T.-H."/>
            <person name="Bashyal P."/>
            <person name="Kim T.-S."/>
            <person name="Lee W.-H."/>
            <person name="Kawkins C."/>
            <person name="Kim C.-K."/>
            <person name="Kim J.S."/>
            <person name="Ahn B.O."/>
            <person name="Rhee S.Y."/>
            <person name="Sohng J.K."/>
        </authorList>
    </citation>
    <scope>NUCLEOTIDE SEQUENCE</scope>
    <source>
        <tissue evidence="1">Leaf</tissue>
    </source>
</reference>
<protein>
    <submittedName>
        <fullName evidence="1">Uncharacterized protein</fullName>
    </submittedName>
</protein>